<keyword evidence="3" id="KW-1185">Reference proteome</keyword>
<feature type="chain" id="PRO_5045116416" description="Protein FilF" evidence="1">
    <location>
        <begin position="20"/>
        <end position="650"/>
    </location>
</feature>
<dbReference type="PROSITE" id="PS51257">
    <property type="entry name" value="PROKAR_LIPOPROTEIN"/>
    <property type="match status" value="1"/>
</dbReference>
<dbReference type="EMBL" id="APOJ01000029">
    <property type="protein sequence ID" value="ENU26099.1"/>
    <property type="molecule type" value="Genomic_DNA"/>
</dbReference>
<reference evidence="3" key="1">
    <citation type="submission" date="2013-02" db="EMBL/GenBank/DDBJ databases">
        <title>The Genome Sequence of Acinetobacter sp. NIPH 236.</title>
        <authorList>
            <consortium name="The Broad Institute Genome Sequencing Platform"/>
            <consortium name="The Broad Institute Genome Sequencing Center for Infectious Disease"/>
            <person name="Cerqueira G."/>
            <person name="Feldgarden M."/>
            <person name="Courvalin P."/>
            <person name="Perichon B."/>
            <person name="Grillot-Courvalin C."/>
            <person name="Clermont D."/>
            <person name="Rocha E."/>
            <person name="Yoon E.-J."/>
            <person name="Nemec A."/>
            <person name="Walker B."/>
            <person name="Young S.K."/>
            <person name="Zeng Q."/>
            <person name="Gargeya S."/>
            <person name="Fitzgerald M."/>
            <person name="Haas B."/>
            <person name="Abouelleil A."/>
            <person name="Alvarado L."/>
            <person name="Arachchi H.M."/>
            <person name="Berlin A.M."/>
            <person name="Chapman S.B."/>
            <person name="Dewar J."/>
            <person name="Goldberg J."/>
            <person name="Griggs A."/>
            <person name="Gujja S."/>
            <person name="Hansen M."/>
            <person name="Howarth C."/>
            <person name="Imamovic A."/>
            <person name="Larimer J."/>
            <person name="McCowan C."/>
            <person name="Murphy C."/>
            <person name="Neiman D."/>
            <person name="Pearson M."/>
            <person name="Priest M."/>
            <person name="Roberts A."/>
            <person name="Saif S."/>
            <person name="Shea T."/>
            <person name="Sisk P."/>
            <person name="Sykes S."/>
            <person name="Wortman J."/>
            <person name="Nusbaum C."/>
            <person name="Birren B."/>
        </authorList>
    </citation>
    <scope>NUCLEOTIDE SEQUENCE [LARGE SCALE GENOMIC DNA]</scope>
    <source>
        <strain evidence="3">NIPH 236</strain>
    </source>
</reference>
<gene>
    <name evidence="2" type="ORF">F992_02972</name>
</gene>
<keyword evidence="1" id="KW-0732">Signal</keyword>
<sequence>MTNKKILLPFALTALVAFLQGCGGESAKINEDPNKGVSGVTSSTSCLVGSDNCLQFVMDYPISGINFDCSSDKINHFATKLESDDLVKGACKLGDEVSFYIQGEGARKIDLGKVKLDNISKLITKSLPRIRLIDLAIGLTGKTPTSLVNSNDETVRVAIGIAKVFQSLSVEQNNVIGDIQRVELTNERKNQLTKISKDIGMTEWANNEYISVLKPWLDVGAVPDDEALDVITKLTNLTNVGVWEAALPIFKPGGDIQLTGVDGFFGCNKGVYDDCVLPKNNLIHSMGSFNLLSDRQGYVIGSGQQWRGAATIINNMVSPPLVLINKVKPVKLQVNAQNEWLNPISREVNATKPLHFSLNNNMNDDLMLYQGKVINDTTMPGTEAFYKKLLNTKDNETVNLNHLTLWQQTISGESYRGGMDIIRAAPANYLDKNIFKTEKNVKVGQTYIFPFYATLNFKFQDSNTPPVKIGIVIDENGDIRTDIKNNSTETDMSGVCGKPKTLNPDGTITDTNDQIQYRIGTTGATSNLVNEKSITVRMILSNPKFSKIDGTVFGLNLSAGTGAKINLYNLLAGQKIVSLTNFMNNPVTWSNTFAQAQATYINIYENSETDKNQYVPPTDEERALAKRNSGTVTIELANQNIPECNAIRTK</sequence>
<name>A0ABP2TWJ7_9GAMM</name>
<dbReference type="RefSeq" id="WP_004663822.1">
    <property type="nucleotide sequence ID" value="NZ_BMDV01000006.1"/>
</dbReference>
<dbReference type="GeneID" id="92836319"/>
<feature type="signal peptide" evidence="1">
    <location>
        <begin position="1"/>
        <end position="19"/>
    </location>
</feature>
<evidence type="ECO:0008006" key="4">
    <source>
        <dbReference type="Google" id="ProtNLM"/>
    </source>
</evidence>
<organism evidence="2 3">
    <name type="scientific">Acinetobacter modestus</name>
    <dbReference type="NCBI Taxonomy" id="1776740"/>
    <lineage>
        <taxon>Bacteria</taxon>
        <taxon>Pseudomonadati</taxon>
        <taxon>Pseudomonadota</taxon>
        <taxon>Gammaproteobacteria</taxon>
        <taxon>Moraxellales</taxon>
        <taxon>Moraxellaceae</taxon>
        <taxon>Acinetobacter</taxon>
    </lineage>
</organism>
<proteinExistence type="predicted"/>
<accession>A0ABP2TWJ7</accession>
<reference evidence="2 3" key="2">
    <citation type="journal article" date="2016" name="Int. J. Syst. Evol. Microbiol.">
        <title>Taxonomy of haemolytic and/or proteolytic strains of the genus Acinetobacter with the proposal of Acinetobacter courvalinii sp. nov. (genomic species 14 sensu Bouvet &amp; Jeanjean), Acinetobacter dispersus sp. nov. (genomic species 17), Acinetobacter modestus sp. nov., Acinetobacter proteolyticus sp. nov. and Acinetobacter vivianii sp. nov.</title>
        <authorList>
            <person name="Nemec A."/>
            <person name="Radolfova-Krizova L."/>
            <person name="Maixnerova M."/>
            <person name="Vrestiakova E."/>
            <person name="Jezek P."/>
            <person name="Sedo O."/>
        </authorList>
    </citation>
    <scope>NUCLEOTIDE SEQUENCE [LARGE SCALE GENOMIC DNA]</scope>
    <source>
        <strain evidence="2 3">NIPH 236</strain>
    </source>
</reference>
<comment type="caution">
    <text evidence="2">The sequence shown here is derived from an EMBL/GenBank/DDBJ whole genome shotgun (WGS) entry which is preliminary data.</text>
</comment>
<evidence type="ECO:0000256" key="1">
    <source>
        <dbReference type="SAM" id="SignalP"/>
    </source>
</evidence>
<evidence type="ECO:0000313" key="2">
    <source>
        <dbReference type="EMBL" id="ENU26099.1"/>
    </source>
</evidence>
<dbReference type="Proteomes" id="UP000013190">
    <property type="component" value="Unassembled WGS sequence"/>
</dbReference>
<protein>
    <recommendedName>
        <fullName evidence="4">Protein FilF</fullName>
    </recommendedName>
</protein>
<evidence type="ECO:0000313" key="3">
    <source>
        <dbReference type="Proteomes" id="UP000013190"/>
    </source>
</evidence>